<evidence type="ECO:0008006" key="3">
    <source>
        <dbReference type="Google" id="ProtNLM"/>
    </source>
</evidence>
<evidence type="ECO:0000313" key="2">
    <source>
        <dbReference type="Proteomes" id="UP001458946"/>
    </source>
</evidence>
<keyword evidence="2" id="KW-1185">Reference proteome</keyword>
<gene>
    <name evidence="1" type="ORF">Dxin01_01154</name>
</gene>
<name>A0ABP9V825_9DEIO</name>
<dbReference type="EMBL" id="BAABRN010000009">
    <property type="protein sequence ID" value="GAA5501422.1"/>
    <property type="molecule type" value="Genomic_DNA"/>
</dbReference>
<sequence>MSKCCMPDLSPAHQALHRLIGTWEGQEKLSASAWSAESTALGRVTYRAILGGLAIVQDYQQTRSDGSVFELHGLMTIDPQATKSSEDQPDDEVSNVVWYGFDTYLPAPDSPARGHWYGSTLGLEKTTPRGRARHRITVAGDYLNYVIATCPPDSSDDDFQVFMDGTYRRQG</sequence>
<reference evidence="1 2" key="1">
    <citation type="submission" date="2024-02" db="EMBL/GenBank/DDBJ databases">
        <title>Deinococcus xinjiangensis NBRC 107630.</title>
        <authorList>
            <person name="Ichikawa N."/>
            <person name="Katano-Makiyama Y."/>
            <person name="Hidaka K."/>
        </authorList>
    </citation>
    <scope>NUCLEOTIDE SEQUENCE [LARGE SCALE GENOMIC DNA]</scope>
    <source>
        <strain evidence="1 2">NBRC 107630</strain>
    </source>
</reference>
<proteinExistence type="predicted"/>
<organism evidence="1 2">
    <name type="scientific">Deinococcus xinjiangensis</name>
    <dbReference type="NCBI Taxonomy" id="457454"/>
    <lineage>
        <taxon>Bacteria</taxon>
        <taxon>Thermotogati</taxon>
        <taxon>Deinococcota</taxon>
        <taxon>Deinococci</taxon>
        <taxon>Deinococcales</taxon>
        <taxon>Deinococcaceae</taxon>
        <taxon>Deinococcus</taxon>
    </lineage>
</organism>
<comment type="caution">
    <text evidence="1">The sequence shown here is derived from an EMBL/GenBank/DDBJ whole genome shotgun (WGS) entry which is preliminary data.</text>
</comment>
<dbReference type="Proteomes" id="UP001458946">
    <property type="component" value="Unassembled WGS sequence"/>
</dbReference>
<protein>
    <recommendedName>
        <fullName evidence="3">THAP4-like heme-binding beta-barrel domain-containing protein</fullName>
    </recommendedName>
</protein>
<accession>A0ABP9V825</accession>
<evidence type="ECO:0000313" key="1">
    <source>
        <dbReference type="EMBL" id="GAA5501422.1"/>
    </source>
</evidence>
<dbReference type="Pfam" id="PF07617">
    <property type="entry name" value="DUF1579"/>
    <property type="match status" value="1"/>
</dbReference>
<dbReference type="InterPro" id="IPR011473">
    <property type="entry name" value="DUF1579"/>
</dbReference>